<dbReference type="EMBL" id="JADOEL010000011">
    <property type="protein sequence ID" value="MBF8178703.1"/>
    <property type="molecule type" value="Genomic_DNA"/>
</dbReference>
<dbReference type="Gene3D" id="3.40.190.290">
    <property type="match status" value="1"/>
</dbReference>
<feature type="domain" description="HTH lysR-type" evidence="5">
    <location>
        <begin position="1"/>
        <end position="59"/>
    </location>
</feature>
<reference evidence="6 7" key="1">
    <citation type="submission" date="2020-11" db="EMBL/GenBank/DDBJ databases">
        <title>WGS of Herminiimonas contaminans strain Marseille-Q4544 isolated from planarians Schmidtea mediterranea.</title>
        <authorList>
            <person name="Kangale L."/>
        </authorList>
    </citation>
    <scope>NUCLEOTIDE SEQUENCE [LARGE SCALE GENOMIC DNA]</scope>
    <source>
        <strain evidence="6 7">Marseille-Q4544</strain>
    </source>
</reference>
<dbReference type="PANTHER" id="PTHR30537">
    <property type="entry name" value="HTH-TYPE TRANSCRIPTIONAL REGULATOR"/>
    <property type="match status" value="1"/>
</dbReference>
<evidence type="ECO:0000259" key="5">
    <source>
        <dbReference type="PROSITE" id="PS50931"/>
    </source>
</evidence>
<evidence type="ECO:0000256" key="4">
    <source>
        <dbReference type="ARBA" id="ARBA00023163"/>
    </source>
</evidence>
<dbReference type="InterPro" id="IPR000847">
    <property type="entry name" value="LysR_HTH_N"/>
</dbReference>
<proteinExistence type="inferred from homology"/>
<dbReference type="SUPFAM" id="SSF53850">
    <property type="entry name" value="Periplasmic binding protein-like II"/>
    <property type="match status" value="1"/>
</dbReference>
<keyword evidence="2" id="KW-0805">Transcription regulation</keyword>
<keyword evidence="4" id="KW-0804">Transcription</keyword>
<dbReference type="InterPro" id="IPR036390">
    <property type="entry name" value="WH_DNA-bd_sf"/>
</dbReference>
<dbReference type="SUPFAM" id="SSF46785">
    <property type="entry name" value="Winged helix' DNA-binding domain"/>
    <property type="match status" value="1"/>
</dbReference>
<evidence type="ECO:0000256" key="1">
    <source>
        <dbReference type="ARBA" id="ARBA00009437"/>
    </source>
</evidence>
<comment type="similarity">
    <text evidence="1">Belongs to the LysR transcriptional regulatory family.</text>
</comment>
<evidence type="ECO:0000313" key="6">
    <source>
        <dbReference type="EMBL" id="MBF8178703.1"/>
    </source>
</evidence>
<evidence type="ECO:0000256" key="2">
    <source>
        <dbReference type="ARBA" id="ARBA00023015"/>
    </source>
</evidence>
<dbReference type="RefSeq" id="WP_195875945.1">
    <property type="nucleotide sequence ID" value="NZ_JADOEL010000011.1"/>
</dbReference>
<protein>
    <submittedName>
        <fullName evidence="6">LysR family transcriptional regulator</fullName>
    </submittedName>
</protein>
<evidence type="ECO:0000313" key="7">
    <source>
        <dbReference type="Proteomes" id="UP000657372"/>
    </source>
</evidence>
<dbReference type="InterPro" id="IPR005119">
    <property type="entry name" value="LysR_subst-bd"/>
</dbReference>
<dbReference type="Pfam" id="PF00126">
    <property type="entry name" value="HTH_1"/>
    <property type="match status" value="1"/>
</dbReference>
<dbReference type="Gene3D" id="1.10.10.10">
    <property type="entry name" value="Winged helix-like DNA-binding domain superfamily/Winged helix DNA-binding domain"/>
    <property type="match status" value="1"/>
</dbReference>
<dbReference type="Proteomes" id="UP000657372">
    <property type="component" value="Unassembled WGS sequence"/>
</dbReference>
<keyword evidence="7" id="KW-1185">Reference proteome</keyword>
<dbReference type="InterPro" id="IPR058163">
    <property type="entry name" value="LysR-type_TF_proteobact-type"/>
</dbReference>
<evidence type="ECO:0000256" key="3">
    <source>
        <dbReference type="ARBA" id="ARBA00023125"/>
    </source>
</evidence>
<sequence>MDRITAMQVFVSVVDSGSQSAAAEQLDLSRPVVSRYLAELEEWAGARLLHRTTRKLSLTAAGAEMLPRCRQMLELTTDMKNAVAIPEDAPQGLLRITVSTSFGQAQLAAAVADYVKKYPGVTVDMLLLDRVVNLVEERIDLAIRVSKELDPNLIARRLTVCRSVVCAAPAYLREHGRPTQPEQLALHNCLTHAYYGSVWLLERGDEPVNVAVKGNISANDATSLVQATLAGAGVALLPTFLVAPLIRSGQLQALLPEYHPQEFGVFGVYASRKHMPATLRTMLDFLAERYTDEPDWDQAI</sequence>
<keyword evidence="3" id="KW-0238">DNA-binding</keyword>
<dbReference type="PROSITE" id="PS50931">
    <property type="entry name" value="HTH_LYSR"/>
    <property type="match status" value="1"/>
</dbReference>
<dbReference type="InterPro" id="IPR036388">
    <property type="entry name" value="WH-like_DNA-bd_sf"/>
</dbReference>
<organism evidence="6 7">
    <name type="scientific">Herminiimonas contaminans</name>
    <dbReference type="NCBI Taxonomy" id="1111140"/>
    <lineage>
        <taxon>Bacteria</taxon>
        <taxon>Pseudomonadati</taxon>
        <taxon>Pseudomonadota</taxon>
        <taxon>Betaproteobacteria</taxon>
        <taxon>Burkholderiales</taxon>
        <taxon>Oxalobacteraceae</taxon>
        <taxon>Herminiimonas</taxon>
    </lineage>
</organism>
<dbReference type="Pfam" id="PF03466">
    <property type="entry name" value="LysR_substrate"/>
    <property type="match status" value="1"/>
</dbReference>
<dbReference type="CDD" id="cd08422">
    <property type="entry name" value="PBP2_CrgA_like"/>
    <property type="match status" value="1"/>
</dbReference>
<comment type="caution">
    <text evidence="6">The sequence shown here is derived from an EMBL/GenBank/DDBJ whole genome shotgun (WGS) entry which is preliminary data.</text>
</comment>
<name>A0ABS0EV28_9BURK</name>
<gene>
    <name evidence="6" type="ORF">IXC47_13520</name>
</gene>
<dbReference type="PANTHER" id="PTHR30537:SF35">
    <property type="entry name" value="TRANSCRIPTIONAL REGULATORY PROTEIN"/>
    <property type="match status" value="1"/>
</dbReference>
<accession>A0ABS0EV28</accession>